<feature type="signal peptide" evidence="2">
    <location>
        <begin position="1"/>
        <end position="23"/>
    </location>
</feature>
<dbReference type="Proteomes" id="UP000005408">
    <property type="component" value="Unassembled WGS sequence"/>
</dbReference>
<reference evidence="3" key="1">
    <citation type="submission" date="2022-08" db="UniProtKB">
        <authorList>
            <consortium name="EnsemblMetazoa"/>
        </authorList>
    </citation>
    <scope>IDENTIFICATION</scope>
    <source>
        <strain evidence="3">05x7-T-G4-1.051#20</strain>
    </source>
</reference>
<dbReference type="Pfam" id="PF15348">
    <property type="entry name" value="GEMIN8"/>
    <property type="match status" value="1"/>
</dbReference>
<feature type="chain" id="PRO_5036461682" description="Gem-associated protein 8" evidence="2">
    <location>
        <begin position="24"/>
        <end position="364"/>
    </location>
</feature>
<sequence length="364" mass="41118">MLCSRFIALHATIFVTKVVRMEASDCPITNGDPKSELIIIESKTLLVEQEEILSSELTSSDCDTPPSELNNTLTSLTPDPDLSNTDLDYRAGVKDSEDPSCSSCLESSSCFTDESIDEASPQKRSKKFSGFSSQHWHMSRCFDRYWKHYYQSMAWCQRHFYIMRSMSNFMNFTGHFQSMNSSRCTTPSVGRGQQFRFSPSQGRGRGRSRGGVRRGACQKNPGAGRQKGQSRASRVVDPDSYGGADSDDSEVYEMELTEEMVQFFAHSEEHRKQRDASKEIIGEDGRVQKRIQIEEAKANKKAPTVEAPSERPGVRRTAEMTKLYGKGAAMIHGMETAVQMSYDRTMDICQPKFWPNMPLKIMFS</sequence>
<evidence type="ECO:0000256" key="1">
    <source>
        <dbReference type="SAM" id="MobiDB-lite"/>
    </source>
</evidence>
<protein>
    <recommendedName>
        <fullName evidence="5">Gem-associated protein 8</fullName>
    </recommendedName>
</protein>
<dbReference type="PANTHER" id="PTHR16238:SF7">
    <property type="entry name" value="GEM-ASSOCIATED PROTEIN 8"/>
    <property type="match status" value="1"/>
</dbReference>
<feature type="region of interest" description="Disordered" evidence="1">
    <location>
        <begin position="181"/>
        <end position="247"/>
    </location>
</feature>
<dbReference type="EnsemblMetazoa" id="G24254.2">
    <property type="protein sequence ID" value="G24254.2:cds"/>
    <property type="gene ID" value="G24254"/>
</dbReference>
<dbReference type="InterPro" id="IPR034754">
    <property type="entry name" value="GEMIN8"/>
</dbReference>
<dbReference type="PANTHER" id="PTHR16238">
    <property type="entry name" value="GEM-ASSOCIATED PROTEIN 8"/>
    <property type="match status" value="1"/>
</dbReference>
<dbReference type="GO" id="GO:0032797">
    <property type="term" value="C:SMN complex"/>
    <property type="evidence" value="ECO:0007669"/>
    <property type="project" value="InterPro"/>
</dbReference>
<evidence type="ECO:0000256" key="2">
    <source>
        <dbReference type="SAM" id="SignalP"/>
    </source>
</evidence>
<proteinExistence type="predicted"/>
<keyword evidence="4" id="KW-1185">Reference proteome</keyword>
<keyword evidence="2" id="KW-0732">Signal</keyword>
<dbReference type="GO" id="GO:0000387">
    <property type="term" value="P:spliceosomal snRNP assembly"/>
    <property type="evidence" value="ECO:0007669"/>
    <property type="project" value="InterPro"/>
</dbReference>
<evidence type="ECO:0000313" key="4">
    <source>
        <dbReference type="Proteomes" id="UP000005408"/>
    </source>
</evidence>
<organism evidence="3 4">
    <name type="scientific">Magallana gigas</name>
    <name type="common">Pacific oyster</name>
    <name type="synonym">Crassostrea gigas</name>
    <dbReference type="NCBI Taxonomy" id="29159"/>
    <lineage>
        <taxon>Eukaryota</taxon>
        <taxon>Metazoa</taxon>
        <taxon>Spiralia</taxon>
        <taxon>Lophotrochozoa</taxon>
        <taxon>Mollusca</taxon>
        <taxon>Bivalvia</taxon>
        <taxon>Autobranchia</taxon>
        <taxon>Pteriomorphia</taxon>
        <taxon>Ostreida</taxon>
        <taxon>Ostreoidea</taxon>
        <taxon>Ostreidae</taxon>
        <taxon>Magallana</taxon>
    </lineage>
</organism>
<evidence type="ECO:0000313" key="3">
    <source>
        <dbReference type="EnsemblMetazoa" id="G24254.2:cds"/>
    </source>
</evidence>
<name>A0A8W8KMK8_MAGGI</name>
<dbReference type="AlphaFoldDB" id="A0A8W8KMK8"/>
<evidence type="ECO:0008006" key="5">
    <source>
        <dbReference type="Google" id="ProtNLM"/>
    </source>
</evidence>
<accession>A0A8W8KMK8</accession>
<feature type="region of interest" description="Disordered" evidence="1">
    <location>
        <begin position="56"/>
        <end position="84"/>
    </location>
</feature>